<sequence>QLYMKNGDRFHDFLSEFLYLTTEAGVAEDTWKDELYVKLTTKLQELCIIASYQDGPFQDFSNAVSQTASRLEVINHWNQRN</sequence>
<organism evidence="1 2">
    <name type="scientific">Aspergillus glaucus CBS 516.65</name>
    <dbReference type="NCBI Taxonomy" id="1160497"/>
    <lineage>
        <taxon>Eukaryota</taxon>
        <taxon>Fungi</taxon>
        <taxon>Dikarya</taxon>
        <taxon>Ascomycota</taxon>
        <taxon>Pezizomycotina</taxon>
        <taxon>Eurotiomycetes</taxon>
        <taxon>Eurotiomycetidae</taxon>
        <taxon>Eurotiales</taxon>
        <taxon>Aspergillaceae</taxon>
        <taxon>Aspergillus</taxon>
        <taxon>Aspergillus subgen. Aspergillus</taxon>
    </lineage>
</organism>
<dbReference type="OrthoDB" id="4509994at2759"/>
<dbReference type="STRING" id="1160497.A0A1L9V3A6"/>
<evidence type="ECO:0000313" key="1">
    <source>
        <dbReference type="EMBL" id="OJJ78408.1"/>
    </source>
</evidence>
<accession>A0A1L9V3A6</accession>
<protein>
    <submittedName>
        <fullName evidence="1">Uncharacterized protein</fullName>
    </submittedName>
</protein>
<dbReference type="RefSeq" id="XP_022395106.1">
    <property type="nucleotide sequence ID" value="XM_022541665.1"/>
</dbReference>
<dbReference type="AlphaFoldDB" id="A0A1L9V3A6"/>
<proteinExistence type="predicted"/>
<feature type="non-terminal residue" evidence="1">
    <location>
        <position position="1"/>
    </location>
</feature>
<dbReference type="VEuPathDB" id="FungiDB:ASPGLDRAFT_138972"/>
<dbReference type="Proteomes" id="UP000184300">
    <property type="component" value="Unassembled WGS sequence"/>
</dbReference>
<gene>
    <name evidence="1" type="ORF">ASPGLDRAFT_138972</name>
</gene>
<dbReference type="EMBL" id="KV878966">
    <property type="protein sequence ID" value="OJJ78408.1"/>
    <property type="molecule type" value="Genomic_DNA"/>
</dbReference>
<evidence type="ECO:0000313" key="2">
    <source>
        <dbReference type="Proteomes" id="UP000184300"/>
    </source>
</evidence>
<name>A0A1L9V3A6_ASPGL</name>
<dbReference type="GeneID" id="34457926"/>
<keyword evidence="2" id="KW-1185">Reference proteome</keyword>
<reference evidence="2" key="1">
    <citation type="journal article" date="2017" name="Genome Biol.">
        <title>Comparative genomics reveals high biological diversity and specific adaptations in the industrially and medically important fungal genus Aspergillus.</title>
        <authorList>
            <person name="de Vries R.P."/>
            <person name="Riley R."/>
            <person name="Wiebenga A."/>
            <person name="Aguilar-Osorio G."/>
            <person name="Amillis S."/>
            <person name="Uchima C.A."/>
            <person name="Anderluh G."/>
            <person name="Asadollahi M."/>
            <person name="Askin M."/>
            <person name="Barry K."/>
            <person name="Battaglia E."/>
            <person name="Bayram O."/>
            <person name="Benocci T."/>
            <person name="Braus-Stromeyer S.A."/>
            <person name="Caldana C."/>
            <person name="Canovas D."/>
            <person name="Cerqueira G.C."/>
            <person name="Chen F."/>
            <person name="Chen W."/>
            <person name="Choi C."/>
            <person name="Clum A."/>
            <person name="Dos Santos R.A."/>
            <person name="Damasio A.R."/>
            <person name="Diallinas G."/>
            <person name="Emri T."/>
            <person name="Fekete E."/>
            <person name="Flipphi M."/>
            <person name="Freyberg S."/>
            <person name="Gallo A."/>
            <person name="Gournas C."/>
            <person name="Habgood R."/>
            <person name="Hainaut M."/>
            <person name="Harispe M.L."/>
            <person name="Henrissat B."/>
            <person name="Hilden K.S."/>
            <person name="Hope R."/>
            <person name="Hossain A."/>
            <person name="Karabika E."/>
            <person name="Karaffa L."/>
            <person name="Karanyi Z."/>
            <person name="Krasevec N."/>
            <person name="Kuo A."/>
            <person name="Kusch H."/>
            <person name="LaButti K."/>
            <person name="Lagendijk E.L."/>
            <person name="Lapidus A."/>
            <person name="Levasseur A."/>
            <person name="Lindquist E."/>
            <person name="Lipzen A."/>
            <person name="Logrieco A.F."/>
            <person name="MacCabe A."/>
            <person name="Maekelae M.R."/>
            <person name="Malavazi I."/>
            <person name="Melin P."/>
            <person name="Meyer V."/>
            <person name="Mielnichuk N."/>
            <person name="Miskei M."/>
            <person name="Molnar A.P."/>
            <person name="Mule G."/>
            <person name="Ngan C.Y."/>
            <person name="Orejas M."/>
            <person name="Orosz E."/>
            <person name="Ouedraogo J.P."/>
            <person name="Overkamp K.M."/>
            <person name="Park H.-S."/>
            <person name="Perrone G."/>
            <person name="Piumi F."/>
            <person name="Punt P.J."/>
            <person name="Ram A.F."/>
            <person name="Ramon A."/>
            <person name="Rauscher S."/>
            <person name="Record E."/>
            <person name="Riano-Pachon D.M."/>
            <person name="Robert V."/>
            <person name="Roehrig J."/>
            <person name="Ruller R."/>
            <person name="Salamov A."/>
            <person name="Salih N.S."/>
            <person name="Samson R.A."/>
            <person name="Sandor E."/>
            <person name="Sanguinetti M."/>
            <person name="Schuetze T."/>
            <person name="Sepcic K."/>
            <person name="Shelest E."/>
            <person name="Sherlock G."/>
            <person name="Sophianopoulou V."/>
            <person name="Squina F.M."/>
            <person name="Sun H."/>
            <person name="Susca A."/>
            <person name="Todd R.B."/>
            <person name="Tsang A."/>
            <person name="Unkles S.E."/>
            <person name="van de Wiele N."/>
            <person name="van Rossen-Uffink D."/>
            <person name="Oliveira J.V."/>
            <person name="Vesth T.C."/>
            <person name="Visser J."/>
            <person name="Yu J.-H."/>
            <person name="Zhou M."/>
            <person name="Andersen M.R."/>
            <person name="Archer D.B."/>
            <person name="Baker S.E."/>
            <person name="Benoit I."/>
            <person name="Brakhage A.A."/>
            <person name="Braus G.H."/>
            <person name="Fischer R."/>
            <person name="Frisvad J.C."/>
            <person name="Goldman G.H."/>
            <person name="Houbraken J."/>
            <person name="Oakley B."/>
            <person name="Pocsi I."/>
            <person name="Scazzocchio C."/>
            <person name="Seiboth B."/>
            <person name="vanKuyk P.A."/>
            <person name="Wortman J."/>
            <person name="Dyer P.S."/>
            <person name="Grigoriev I.V."/>
        </authorList>
    </citation>
    <scope>NUCLEOTIDE SEQUENCE [LARGE SCALE GENOMIC DNA]</scope>
    <source>
        <strain evidence="2">CBS 516.65</strain>
    </source>
</reference>